<organism evidence="1 2">
    <name type="scientific">Rotaria magnacalcarata</name>
    <dbReference type="NCBI Taxonomy" id="392030"/>
    <lineage>
        <taxon>Eukaryota</taxon>
        <taxon>Metazoa</taxon>
        <taxon>Spiralia</taxon>
        <taxon>Gnathifera</taxon>
        <taxon>Rotifera</taxon>
        <taxon>Eurotatoria</taxon>
        <taxon>Bdelloidea</taxon>
        <taxon>Philodinida</taxon>
        <taxon>Philodinidae</taxon>
        <taxon>Rotaria</taxon>
    </lineage>
</organism>
<reference evidence="1" key="1">
    <citation type="submission" date="2021-02" db="EMBL/GenBank/DDBJ databases">
        <authorList>
            <person name="Nowell W R."/>
        </authorList>
    </citation>
    <scope>NUCLEOTIDE SEQUENCE</scope>
</reference>
<dbReference type="EMBL" id="CAJOBH010176683">
    <property type="protein sequence ID" value="CAF4927125.1"/>
    <property type="molecule type" value="Genomic_DNA"/>
</dbReference>
<protein>
    <submittedName>
        <fullName evidence="1">Uncharacterized protein</fullName>
    </submittedName>
</protein>
<gene>
    <name evidence="1" type="ORF">BYL167_LOCUS53183</name>
</gene>
<dbReference type="Proteomes" id="UP000681967">
    <property type="component" value="Unassembled WGS sequence"/>
</dbReference>
<comment type="caution">
    <text evidence="1">The sequence shown here is derived from an EMBL/GenBank/DDBJ whole genome shotgun (WGS) entry which is preliminary data.</text>
</comment>
<evidence type="ECO:0000313" key="2">
    <source>
        <dbReference type="Proteomes" id="UP000681967"/>
    </source>
</evidence>
<accession>A0A8S3CM84</accession>
<sequence>MNLSAIEEASSLSSNFQKTLISNVSIDKSTTESSCPNTNHVKIRFTIALAVPA</sequence>
<feature type="non-terminal residue" evidence="1">
    <location>
        <position position="53"/>
    </location>
</feature>
<evidence type="ECO:0000313" key="1">
    <source>
        <dbReference type="EMBL" id="CAF4927125.1"/>
    </source>
</evidence>
<dbReference type="AlphaFoldDB" id="A0A8S3CM84"/>
<name>A0A8S3CM84_9BILA</name>
<proteinExistence type="predicted"/>